<feature type="domain" description="Helicase ATP-binding" evidence="3">
    <location>
        <begin position="512"/>
        <end position="698"/>
    </location>
</feature>
<dbReference type="GO" id="GO:0004386">
    <property type="term" value="F:helicase activity"/>
    <property type="evidence" value="ECO:0007669"/>
    <property type="project" value="UniProtKB-KW"/>
</dbReference>
<evidence type="ECO:0000256" key="1">
    <source>
        <dbReference type="ARBA" id="ARBA00022801"/>
    </source>
</evidence>
<dbReference type="InterPro" id="IPR049730">
    <property type="entry name" value="SNF2/RAD54-like_C"/>
</dbReference>
<dbReference type="SMART" id="SM00487">
    <property type="entry name" value="DEXDc"/>
    <property type="match status" value="1"/>
</dbReference>
<comment type="caution">
    <text evidence="5">The sequence shown here is derived from an EMBL/GenBank/DDBJ whole genome shotgun (WGS) entry which is preliminary data.</text>
</comment>
<evidence type="ECO:0000259" key="4">
    <source>
        <dbReference type="PROSITE" id="PS51194"/>
    </source>
</evidence>
<dbReference type="InterPro" id="IPR001650">
    <property type="entry name" value="Helicase_C-like"/>
</dbReference>
<feature type="region of interest" description="Disordered" evidence="2">
    <location>
        <begin position="438"/>
        <end position="457"/>
    </location>
</feature>
<dbReference type="Pfam" id="PF00176">
    <property type="entry name" value="SNF2-rel_dom"/>
    <property type="match status" value="1"/>
</dbReference>
<evidence type="ECO:0000313" key="5">
    <source>
        <dbReference type="EMBL" id="TYL99203.1"/>
    </source>
</evidence>
<dbReference type="PROSITE" id="PS51194">
    <property type="entry name" value="HELICASE_CTER"/>
    <property type="match status" value="1"/>
</dbReference>
<dbReference type="OrthoDB" id="9814088at2"/>
<keyword evidence="5" id="KW-0547">Nucleotide-binding</keyword>
<name>A0A5D3KN61_9BRAD</name>
<evidence type="ECO:0000259" key="3">
    <source>
        <dbReference type="PROSITE" id="PS51192"/>
    </source>
</evidence>
<proteinExistence type="predicted"/>
<keyword evidence="5" id="KW-0347">Helicase</keyword>
<dbReference type="PANTHER" id="PTHR45629:SF7">
    <property type="entry name" value="DNA EXCISION REPAIR PROTEIN ERCC-6-RELATED"/>
    <property type="match status" value="1"/>
</dbReference>
<dbReference type="InterPro" id="IPR000330">
    <property type="entry name" value="SNF2_N"/>
</dbReference>
<dbReference type="AlphaFoldDB" id="A0A5D3KN61"/>
<dbReference type="InterPro" id="IPR014001">
    <property type="entry name" value="Helicase_ATP-bd"/>
</dbReference>
<dbReference type="EMBL" id="VSSS01000008">
    <property type="protein sequence ID" value="TYL99203.1"/>
    <property type="molecule type" value="Genomic_DNA"/>
</dbReference>
<dbReference type="InterPro" id="IPR038718">
    <property type="entry name" value="SNF2-like_sf"/>
</dbReference>
<evidence type="ECO:0000313" key="6">
    <source>
        <dbReference type="Proteomes" id="UP000324758"/>
    </source>
</evidence>
<dbReference type="Pfam" id="PF00271">
    <property type="entry name" value="Helicase_C"/>
    <property type="match status" value="1"/>
</dbReference>
<dbReference type="Gene3D" id="3.40.50.10810">
    <property type="entry name" value="Tandem AAA-ATPase domain"/>
    <property type="match status" value="1"/>
</dbReference>
<accession>A0A5D3KN61</accession>
<dbReference type="PROSITE" id="PS51192">
    <property type="entry name" value="HELICASE_ATP_BIND_1"/>
    <property type="match status" value="1"/>
</dbReference>
<dbReference type="InterPro" id="IPR027417">
    <property type="entry name" value="P-loop_NTPase"/>
</dbReference>
<dbReference type="PANTHER" id="PTHR45629">
    <property type="entry name" value="SNF2/RAD54 FAMILY MEMBER"/>
    <property type="match status" value="1"/>
</dbReference>
<dbReference type="CDD" id="cd18793">
    <property type="entry name" value="SF2_C_SNF"/>
    <property type="match status" value="1"/>
</dbReference>
<dbReference type="SUPFAM" id="SSF52540">
    <property type="entry name" value="P-loop containing nucleoside triphosphate hydrolases"/>
    <property type="match status" value="2"/>
</dbReference>
<keyword evidence="1" id="KW-0378">Hydrolase</keyword>
<feature type="compositionally biased region" description="Basic and acidic residues" evidence="2">
    <location>
        <begin position="443"/>
        <end position="456"/>
    </location>
</feature>
<dbReference type="InterPro" id="IPR050496">
    <property type="entry name" value="SNF2_RAD54_helicase_repair"/>
</dbReference>
<keyword evidence="6" id="KW-1185">Reference proteome</keyword>
<organism evidence="5 6">
    <name type="scientific">Bradyrhizobium rifense</name>
    <dbReference type="NCBI Taxonomy" id="515499"/>
    <lineage>
        <taxon>Bacteria</taxon>
        <taxon>Pseudomonadati</taxon>
        <taxon>Pseudomonadota</taxon>
        <taxon>Alphaproteobacteria</taxon>
        <taxon>Hyphomicrobiales</taxon>
        <taxon>Nitrobacteraceae</taxon>
        <taxon>Bradyrhizobium</taxon>
    </lineage>
</organism>
<sequence>MSAKFVSTCESEHVAVRLVQPRTLGIGAPKELGQDAWASVGDRLQPIARRLIALVRDKVATWDGNKLLIPNDTAAEFTSSFGGTIGLPGPAPVMVDVSFAGTLSSDPSVRLIWKDTSYLIIDPQRMGILLQWGGRSGVLQGALLQLVAAAEAFNAAAQKPIEERVEKWAAVTAALARVDPAMVEADEFTRSFTVFQAGSFSLDVRDVPGSLDFVPVLMSRSKARSLDDNAPALDTDGEADQNPFDELVDEEANRLLAATDQTAFQRAFEGEHEVSRAYRLRRTTYVLIDPDLRGALRIVKTTRSAPDAQKREFVKNPRAAIAKELGLGASDGLSNALFVETRQYSDRVTGLGLWERPELSWLSNSSTQWLPERFPVRVGDSEIEVTREEVEKLHEACRQAEVEKRDNVAFKGVEIRVEQAHQILGQVIGNAATDPDLAISTDAGDRSGGNEKDQHNHKGSFVVQIKTNFKDVSYEATLVPRRAFVETAPPTERLGRNAFKPHQTDGFKWLIHSWLAGWQGVLLADDMGLGKSFQSLAFLSWIRKNSEIQTRKKGSRSLPILIVAPTALLQNWIKEVGLHLASDALGPNRADVFGSGIRKFRNMEQATADIEPLDWRKIADHDWVLTTYETLADNHVAFAKIKFSVAVFDEIQKIKEPGTLNTWASKAMNADFVLGLSGTPIENRIEDLWSIMDRVSPGLLGDLQTFSKTYRDADIDRYRALSDLLLKPSASAPSIILRRMKEDVKVSLPSKTVIPYPVEMPPLQAKHYDDVVEKALAPGERNRGAMLETVQRLRGISLFPGDPSKFDLTKREDCLAWIGQSARLGKTFEILRNVQRRGERALVFVEHRAMQVMLAEAIATDMGIPRPIIINGSTPGARRQAFVDDFEEGREAFDVMILSPKAAGVGLTILSANHVVHLSRWWNPAVEDQCNDRVYRIGQTKPVSVHVPLARHPKWADKSFDMSLDRLLAKKREMSKGLLAPPVSEADLDEVFDDLRKPA</sequence>
<keyword evidence="5" id="KW-0067">ATP-binding</keyword>
<gene>
    <name evidence="5" type="ORF">FXB40_03625</name>
</gene>
<reference evidence="5 6" key="1">
    <citation type="submission" date="2019-08" db="EMBL/GenBank/DDBJ databases">
        <title>Bradyrhizobium hipponensis sp. nov., a rhizobium isolated from a Lupinus angustifolius root nodule in Tunisia.</title>
        <authorList>
            <person name="Off K."/>
            <person name="Rejili M."/>
            <person name="Mars M."/>
            <person name="Brachmann A."/>
            <person name="Marin M."/>
        </authorList>
    </citation>
    <scope>NUCLEOTIDE SEQUENCE [LARGE SCALE GENOMIC DNA]</scope>
    <source>
        <strain evidence="5 6">CTAW71</strain>
    </source>
</reference>
<dbReference type="GO" id="GO:0005524">
    <property type="term" value="F:ATP binding"/>
    <property type="evidence" value="ECO:0007669"/>
    <property type="project" value="InterPro"/>
</dbReference>
<dbReference type="Proteomes" id="UP000324758">
    <property type="component" value="Unassembled WGS sequence"/>
</dbReference>
<dbReference type="Gene3D" id="3.40.50.300">
    <property type="entry name" value="P-loop containing nucleotide triphosphate hydrolases"/>
    <property type="match status" value="1"/>
</dbReference>
<dbReference type="GO" id="GO:0016787">
    <property type="term" value="F:hydrolase activity"/>
    <property type="evidence" value="ECO:0007669"/>
    <property type="project" value="UniProtKB-KW"/>
</dbReference>
<evidence type="ECO:0000256" key="2">
    <source>
        <dbReference type="SAM" id="MobiDB-lite"/>
    </source>
</evidence>
<protein>
    <submittedName>
        <fullName evidence="5">DEAD/DEAH box helicase</fullName>
    </submittedName>
</protein>
<dbReference type="SMART" id="SM00490">
    <property type="entry name" value="HELICc"/>
    <property type="match status" value="1"/>
</dbReference>
<feature type="domain" description="Helicase C-terminal" evidence="4">
    <location>
        <begin position="826"/>
        <end position="989"/>
    </location>
</feature>